<dbReference type="Proteomes" id="UP000246464">
    <property type="component" value="Chromosome 10"/>
</dbReference>
<proteinExistence type="predicted"/>
<gene>
    <name evidence="1" type="ORF">SMAX5B_009494</name>
</gene>
<reference evidence="1 2" key="1">
    <citation type="submission" date="2017-12" db="EMBL/GenBank/DDBJ databases">
        <title>Integrating genomic resources of turbot (Scophthalmus maximus) in depth evaluation of genetic and physical mapping variation across individuals.</title>
        <authorList>
            <person name="Martinez P."/>
        </authorList>
    </citation>
    <scope>NUCLEOTIDE SEQUENCE [LARGE SCALE GENOMIC DNA]</scope>
</reference>
<accession>A0A2U9C081</accession>
<keyword evidence="2" id="KW-1185">Reference proteome</keyword>
<evidence type="ECO:0000313" key="1">
    <source>
        <dbReference type="EMBL" id="AWP09046.1"/>
    </source>
</evidence>
<evidence type="ECO:0000313" key="2">
    <source>
        <dbReference type="Proteomes" id="UP000246464"/>
    </source>
</evidence>
<dbReference type="EMBL" id="CP026252">
    <property type="protein sequence ID" value="AWP09046.1"/>
    <property type="molecule type" value="Genomic_DNA"/>
</dbReference>
<dbReference type="AlphaFoldDB" id="A0A2U9C081"/>
<protein>
    <submittedName>
        <fullName evidence="1">Uncharacterized protein</fullName>
    </submittedName>
</protein>
<organism evidence="1 2">
    <name type="scientific">Scophthalmus maximus</name>
    <name type="common">Turbot</name>
    <name type="synonym">Psetta maxima</name>
    <dbReference type="NCBI Taxonomy" id="52904"/>
    <lineage>
        <taxon>Eukaryota</taxon>
        <taxon>Metazoa</taxon>
        <taxon>Chordata</taxon>
        <taxon>Craniata</taxon>
        <taxon>Vertebrata</taxon>
        <taxon>Euteleostomi</taxon>
        <taxon>Actinopterygii</taxon>
        <taxon>Neopterygii</taxon>
        <taxon>Teleostei</taxon>
        <taxon>Neoteleostei</taxon>
        <taxon>Acanthomorphata</taxon>
        <taxon>Carangaria</taxon>
        <taxon>Pleuronectiformes</taxon>
        <taxon>Pleuronectoidei</taxon>
        <taxon>Scophthalmidae</taxon>
        <taxon>Scophthalmus</taxon>
    </lineage>
</organism>
<sequence length="60" mass="6982">MCLCPVIPSVVLFYWLRQSQRFSDSLRVHVSEFLPQVKEVKYLRGISGVNDGLPRCWNIT</sequence>
<name>A0A2U9C081_SCOMX</name>